<organism evidence="3 4">
    <name type="scientific">Momordica charantia</name>
    <name type="common">Bitter gourd</name>
    <name type="synonym">Balsam pear</name>
    <dbReference type="NCBI Taxonomy" id="3673"/>
    <lineage>
        <taxon>Eukaryota</taxon>
        <taxon>Viridiplantae</taxon>
        <taxon>Streptophyta</taxon>
        <taxon>Embryophyta</taxon>
        <taxon>Tracheophyta</taxon>
        <taxon>Spermatophyta</taxon>
        <taxon>Magnoliopsida</taxon>
        <taxon>eudicotyledons</taxon>
        <taxon>Gunneridae</taxon>
        <taxon>Pentapetalae</taxon>
        <taxon>rosids</taxon>
        <taxon>fabids</taxon>
        <taxon>Cucurbitales</taxon>
        <taxon>Cucurbitaceae</taxon>
        <taxon>Momordiceae</taxon>
        <taxon>Momordica</taxon>
    </lineage>
</organism>
<dbReference type="Pfam" id="PF07839">
    <property type="entry name" value="CaM_binding"/>
    <property type="match status" value="1"/>
</dbReference>
<evidence type="ECO:0000313" key="4">
    <source>
        <dbReference type="RefSeq" id="XP_022131479.1"/>
    </source>
</evidence>
<dbReference type="PANTHER" id="PTHR33349">
    <property type="entry name" value="EMB|CAB62594.1"/>
    <property type="match status" value="1"/>
</dbReference>
<dbReference type="RefSeq" id="XP_022131479.1">
    <property type="nucleotide sequence ID" value="XM_022275787.1"/>
</dbReference>
<dbReference type="InterPro" id="IPR012417">
    <property type="entry name" value="CaM-bd_dom_pln"/>
</dbReference>
<feature type="compositionally biased region" description="Polar residues" evidence="1">
    <location>
        <begin position="16"/>
        <end position="38"/>
    </location>
</feature>
<dbReference type="AlphaFoldDB" id="A0A6J1BQC8"/>
<dbReference type="GO" id="GO:0005516">
    <property type="term" value="F:calmodulin binding"/>
    <property type="evidence" value="ECO:0007669"/>
    <property type="project" value="InterPro"/>
</dbReference>
<dbReference type="SMART" id="SM01054">
    <property type="entry name" value="CaM_binding"/>
    <property type="match status" value="1"/>
</dbReference>
<gene>
    <name evidence="4" type="primary">LOC111004674</name>
</gene>
<proteinExistence type="predicted"/>
<feature type="compositionally biased region" description="Low complexity" evidence="1">
    <location>
        <begin position="47"/>
        <end position="75"/>
    </location>
</feature>
<dbReference type="Proteomes" id="UP000504603">
    <property type="component" value="Unplaced"/>
</dbReference>
<sequence length="516" mass="56236">MATSRASFGKERRITAPTSLTIPNYSTKRTPKSSPRSQQTDHKLAYSSSFSSSSSSSSTSSKLTSSSSSPSLSMLSEKHVPNYLKSTASSRHDHGSFKTVKKFVAPAPIPEGKASLNRRRSFDKPPPTAPRLDKPFRSPGPRSRATHVPVRSSSFGSKPAPTFPSSAKPGHLERSSSSKTSPKVEPSYLERSSSAKTSSKVEPSHLERSSSSKSSSKVEPSHLERSSSSKSSSKVGGKPQQPVQNLRSGSNAIAKKSLRRESSNAGSALAEIVPKAKNIAVEQAVHSPSFVLGVNEEELKKIECELDPYLPDPMPELDKEIRTDHVEKKVDVLDKEEADAKHEAEKQPIQDTEISKADTETPSPIEVEAKLLIQEESNRERTEGVGEEEVKDEEKPEIITQEKEVDKDEEKSEISPTQEGIVVLDQKEVEDGENCKEEAEVTEKVAAAEKEGEAVAEKLAVMGAKQRQGSGRKESPAMYNDVIEETASKLLEKRQNKVKALAGAFQTVIDYESSSK</sequence>
<protein>
    <submittedName>
        <fullName evidence="4">Uncharacterized protein DDB_G0271670 isoform X2</fullName>
    </submittedName>
</protein>
<evidence type="ECO:0000259" key="2">
    <source>
        <dbReference type="SMART" id="SM01054"/>
    </source>
</evidence>
<feature type="region of interest" description="Disordered" evidence="1">
    <location>
        <begin position="336"/>
        <end position="420"/>
    </location>
</feature>
<name>A0A6J1BQC8_MOMCH</name>
<evidence type="ECO:0000313" key="3">
    <source>
        <dbReference type="Proteomes" id="UP000504603"/>
    </source>
</evidence>
<reference evidence="4" key="1">
    <citation type="submission" date="2025-08" db="UniProtKB">
        <authorList>
            <consortium name="RefSeq"/>
        </authorList>
    </citation>
    <scope>IDENTIFICATION</scope>
    <source>
        <strain evidence="4">OHB3-1</strain>
    </source>
</reference>
<feature type="region of interest" description="Disordered" evidence="1">
    <location>
        <begin position="1"/>
        <end position="266"/>
    </location>
</feature>
<keyword evidence="3" id="KW-1185">Reference proteome</keyword>
<feature type="domain" description="Calmodulin-binding" evidence="2">
    <location>
        <begin position="393"/>
        <end position="510"/>
    </location>
</feature>
<feature type="compositionally biased region" description="Polar residues" evidence="1">
    <location>
        <begin position="241"/>
        <end position="251"/>
    </location>
</feature>
<evidence type="ECO:0000256" key="1">
    <source>
        <dbReference type="SAM" id="MobiDB-lite"/>
    </source>
</evidence>
<feature type="compositionally biased region" description="Basic and acidic residues" evidence="1">
    <location>
        <begin position="392"/>
        <end position="413"/>
    </location>
</feature>
<feature type="compositionally biased region" description="Basic and acidic residues" evidence="1">
    <location>
        <begin position="336"/>
        <end position="359"/>
    </location>
</feature>
<feature type="compositionally biased region" description="Polar residues" evidence="1">
    <location>
        <begin position="190"/>
        <end position="200"/>
    </location>
</feature>
<accession>A0A6J1BQC8</accession>
<dbReference type="GeneID" id="111004674"/>
<dbReference type="PANTHER" id="PTHR33349:SF20">
    <property type="entry name" value="CHROMO DOMAIN CEC-LIKE PROTEIN"/>
    <property type="match status" value="1"/>
</dbReference>